<dbReference type="EMBL" id="KL198057">
    <property type="protein sequence ID" value="KDQ11579.1"/>
    <property type="molecule type" value="Genomic_DNA"/>
</dbReference>
<dbReference type="GO" id="GO:0006891">
    <property type="term" value="P:intra-Golgi vesicle-mediated transport"/>
    <property type="evidence" value="ECO:0007669"/>
    <property type="project" value="InterPro"/>
</dbReference>
<reference evidence="4" key="1">
    <citation type="journal article" date="2014" name="Proc. Natl. Acad. Sci. U.S.A.">
        <title>Extensive sampling of basidiomycete genomes demonstrates inadequacy of the white-rot/brown-rot paradigm for wood decay fungi.</title>
        <authorList>
            <person name="Riley R."/>
            <person name="Salamov A.A."/>
            <person name="Brown D.W."/>
            <person name="Nagy L.G."/>
            <person name="Floudas D."/>
            <person name="Held B.W."/>
            <person name="Levasseur A."/>
            <person name="Lombard V."/>
            <person name="Morin E."/>
            <person name="Otillar R."/>
            <person name="Lindquist E.A."/>
            <person name="Sun H."/>
            <person name="LaButti K.M."/>
            <person name="Schmutz J."/>
            <person name="Jabbour D."/>
            <person name="Luo H."/>
            <person name="Baker S.E."/>
            <person name="Pisabarro A.G."/>
            <person name="Walton J.D."/>
            <person name="Blanchette R.A."/>
            <person name="Henrissat B."/>
            <person name="Martin F."/>
            <person name="Cullen D."/>
            <person name="Hibbett D.S."/>
            <person name="Grigoriev I.V."/>
        </authorList>
    </citation>
    <scope>NUCLEOTIDE SEQUENCE [LARGE SCALE GENOMIC DNA]</scope>
    <source>
        <strain evidence="4">FD-172 SS1</strain>
    </source>
</reference>
<feature type="compositionally biased region" description="Low complexity" evidence="1">
    <location>
        <begin position="292"/>
        <end position="305"/>
    </location>
</feature>
<proteinExistence type="predicted"/>
<dbReference type="GO" id="GO:0005802">
    <property type="term" value="C:trans-Golgi network"/>
    <property type="evidence" value="ECO:0007669"/>
    <property type="project" value="TreeGrafter"/>
</dbReference>
<feature type="region of interest" description="Disordered" evidence="1">
    <location>
        <begin position="290"/>
        <end position="309"/>
    </location>
</feature>
<dbReference type="InParanoid" id="A0A067M7N0"/>
<feature type="compositionally biased region" description="Polar residues" evidence="1">
    <location>
        <begin position="74"/>
        <end position="88"/>
    </location>
</feature>
<dbReference type="PANTHER" id="PTHR28159:SF1">
    <property type="entry name" value="TRAFFICKING PROTEIN PARTICLE COMPLEX II-SPECIFIC SUBUNIT 65"/>
    <property type="match status" value="1"/>
</dbReference>
<feature type="compositionally biased region" description="Low complexity" evidence="1">
    <location>
        <begin position="561"/>
        <end position="573"/>
    </location>
</feature>
<accession>A0A067M7N0</accession>
<sequence>DETLRFFLLVRIPDLPSDELPSPSDWNARHPPLYLLHFLTHLQIGLEASYISPAPPPPPPLRLMPPPGRPRLITAQQPPNPNSNSLSLKLTAPSPSTMLAPIHPPHTPNPIPQTSEPDTQYARVDQGVVIYSYIWDESPIGKEPDSTAKKESANERRFALGWSESERLWVAVYELDVSVAYVQMRFPDPLLCLTASATLRDKSVASTSHKQVLSRYFPTAEVQNATSPAAKANGLDEDEIMEGFEEINLLGGLESDPTFASSESDTVPSLPSTRIGTAVRRQAFSLAPVQISTPHSSPTPHSSHSYTRGTPILRKSYRKTLATVSGIKVRMRNCIVPHLFSFDPLTDGAGTSTRTGLGGIDSEERDEDEIDGEDRTVVLCVEIENTPESGAGFLVENVELNIGGDDTKVRLIGWDNTISDFFPLKLQSSDQYNLLYALSFRHPSDAGIGTSGISEQDLEKRRSLGIGFRSELQRPVKIIVRGRPLNSNGGTGGVGNNTPSFTSRWNTILDLAATQHTGAYDRPTSPYSIHDALPTPASPFPFSQPRTAPVLPSEKAHAPFSNTNSNVNSGTNTPVAGSKRHTIAGLTSRRKGVTSLGVGGIGGTNTNISHRASTPAIAQSQPFLAPNAAGKFVPIPPSILAAPGSVLGSAAGMDVGSPPATISQWNIVPPTPAFPSYPDTQSPGTPFPQSPIHGFPGGMPSVNDPRTFHFGPDTHGYGYGYGYGQEENILVSVGLLPPIMSPGAGSSSGRKYGRIYPLDVFALEIFVFNKTGRLRRFEVSIPEKRKRLRGHGQARHLGGEGRDFDPRNHGYRRDLIPLENHIRIGPLLPETCESVRMQFIALEAGVHSVDMLTLTDVETRAKVNLRLVYSVGCCK</sequence>
<dbReference type="HOGENOM" id="CLU_006972_0_0_1"/>
<feature type="compositionally biased region" description="Basic residues" evidence="1">
    <location>
        <begin position="578"/>
        <end position="590"/>
    </location>
</feature>
<dbReference type="InterPro" id="IPR055420">
    <property type="entry name" value="IgD3_Trs65"/>
</dbReference>
<dbReference type="AlphaFoldDB" id="A0A067M7N0"/>
<feature type="region of interest" description="Disordered" evidence="1">
    <location>
        <begin position="546"/>
        <end position="590"/>
    </location>
</feature>
<evidence type="ECO:0000256" key="1">
    <source>
        <dbReference type="SAM" id="MobiDB-lite"/>
    </source>
</evidence>
<gene>
    <name evidence="3" type="ORF">BOTBODRAFT_114209</name>
</gene>
<evidence type="ECO:0000313" key="3">
    <source>
        <dbReference type="EMBL" id="KDQ11579.1"/>
    </source>
</evidence>
<name>A0A067M7N0_BOTB1</name>
<dbReference type="GO" id="GO:1990071">
    <property type="term" value="C:TRAPPII protein complex"/>
    <property type="evidence" value="ECO:0007669"/>
    <property type="project" value="InterPro"/>
</dbReference>
<dbReference type="Pfam" id="PF12735">
    <property type="entry name" value="IgD3_Trs65"/>
    <property type="match status" value="1"/>
</dbReference>
<evidence type="ECO:0000313" key="4">
    <source>
        <dbReference type="Proteomes" id="UP000027195"/>
    </source>
</evidence>
<dbReference type="InterPro" id="IPR024662">
    <property type="entry name" value="Trs65"/>
</dbReference>
<organism evidence="3 4">
    <name type="scientific">Botryobasidium botryosum (strain FD-172 SS1)</name>
    <dbReference type="NCBI Taxonomy" id="930990"/>
    <lineage>
        <taxon>Eukaryota</taxon>
        <taxon>Fungi</taxon>
        <taxon>Dikarya</taxon>
        <taxon>Basidiomycota</taxon>
        <taxon>Agaricomycotina</taxon>
        <taxon>Agaricomycetes</taxon>
        <taxon>Cantharellales</taxon>
        <taxon>Botryobasidiaceae</taxon>
        <taxon>Botryobasidium</taxon>
    </lineage>
</organism>
<dbReference type="OrthoDB" id="24630at2759"/>
<feature type="domain" description="Trafficking protein particle complex II-specific subunit 65 IgD3" evidence="2">
    <location>
        <begin position="811"/>
        <end position="866"/>
    </location>
</feature>
<dbReference type="Proteomes" id="UP000027195">
    <property type="component" value="Unassembled WGS sequence"/>
</dbReference>
<feature type="non-terminal residue" evidence="3">
    <location>
        <position position="1"/>
    </location>
</feature>
<protein>
    <recommendedName>
        <fullName evidence="2">Trafficking protein particle complex II-specific subunit 65 IgD3 domain-containing protein</fullName>
    </recommendedName>
</protein>
<evidence type="ECO:0000259" key="2">
    <source>
        <dbReference type="Pfam" id="PF12735"/>
    </source>
</evidence>
<feature type="compositionally biased region" description="Pro residues" evidence="1">
    <location>
        <begin position="53"/>
        <end position="69"/>
    </location>
</feature>
<feature type="region of interest" description="Disordered" evidence="1">
    <location>
        <begin position="50"/>
        <end position="88"/>
    </location>
</feature>
<dbReference type="PANTHER" id="PTHR28159">
    <property type="entry name" value="TRAFFICKING PROTEIN PARTICLE COMPLEX II-SPECIFIC SUBUNIT 65"/>
    <property type="match status" value="1"/>
</dbReference>
<keyword evidence="4" id="KW-1185">Reference proteome</keyword>